<dbReference type="AlphaFoldDB" id="F0ZQN2"/>
<keyword evidence="4" id="KW-1003">Cell membrane</keyword>
<dbReference type="KEGG" id="dpp:DICPUDRAFT_154135"/>
<evidence type="ECO:0000256" key="8">
    <source>
        <dbReference type="ARBA" id="ARBA00023136"/>
    </source>
</evidence>
<accession>F0ZQN2</accession>
<comment type="similarity">
    <text evidence="2">Belongs to the tweety family.</text>
</comment>
<dbReference type="Pfam" id="PF04906">
    <property type="entry name" value="Tweety"/>
    <property type="match status" value="1"/>
</dbReference>
<dbReference type="FunCoup" id="F0ZQN2">
    <property type="interactions" value="26"/>
</dbReference>
<name>F0ZQN2_DICPU</name>
<evidence type="ECO:0000256" key="11">
    <source>
        <dbReference type="ARBA" id="ARBA00023214"/>
    </source>
</evidence>
<sequence length="514" mass="58705">MKIINYFFIIFIISIFLINQSYSLEDNNISEVINGNSSSTNSQEKIYDINPTISSLSSLELSQKVINFYSKFPRFDFTFSRINNTFNPKNESYIESIILTGFPFGILVILTIIVIISSVLAIIIIKARDYCRKKSQYRYKLIKYHKKSQRSTFKCIFSTTTTIILLVTVCSCLIVSLFVNQDLDSAVLLSIDNLESHLSNRVDIEEKVLKECRPVTYIPYDAIEIVSTTKRILNITTETKEKIHKYEYYRYEFIFISSMVLFALLSLGLLSIIIRFKIALALFIGLGLMVLCRVWVVPGTHRPMGVMISDICPQMDQIIESYAPNNISPYVYFFLNCTDADRCKGGDSLIDQKINSLEVSLQRAKKYHFSNSTIHRLEDRIQGLYDLSRDSKDMLNCNITSNTFKSTQNLICIDIINSSFILSLLYVLIGLLLSISFITSLIVYSNSSIPKKSNDGYGILKYNNDDIGDFTNNKKSINSYYEDGLNTPLITSSIISDGYENDSDYDNDDDISDF</sequence>
<dbReference type="InterPro" id="IPR006990">
    <property type="entry name" value="Tweety"/>
</dbReference>
<evidence type="ECO:0000256" key="12">
    <source>
        <dbReference type="ARBA" id="ARBA00023303"/>
    </source>
</evidence>
<dbReference type="EMBL" id="GL871127">
    <property type="protein sequence ID" value="EGC33760.1"/>
    <property type="molecule type" value="Genomic_DNA"/>
</dbReference>
<proteinExistence type="inferred from homology"/>
<feature type="transmembrane region" description="Helical" evidence="13">
    <location>
        <begin position="420"/>
        <end position="444"/>
    </location>
</feature>
<dbReference type="Proteomes" id="UP000001064">
    <property type="component" value="Unassembled WGS sequence"/>
</dbReference>
<dbReference type="GO" id="GO:0005229">
    <property type="term" value="F:intracellularly calcium-gated chloride channel activity"/>
    <property type="evidence" value="ECO:0000318"/>
    <property type="project" value="GO_Central"/>
</dbReference>
<comment type="subcellular location">
    <subcellularLocation>
        <location evidence="1">Cell membrane</location>
        <topology evidence="1">Multi-pass membrane protein</topology>
    </subcellularLocation>
</comment>
<gene>
    <name evidence="15" type="ORF">DICPUDRAFT_154135</name>
</gene>
<evidence type="ECO:0000256" key="6">
    <source>
        <dbReference type="ARBA" id="ARBA00022989"/>
    </source>
</evidence>
<dbReference type="PANTHER" id="PTHR12424">
    <property type="entry name" value="TWEETY-RELATED"/>
    <property type="match status" value="1"/>
</dbReference>
<evidence type="ECO:0000313" key="16">
    <source>
        <dbReference type="Proteomes" id="UP000001064"/>
    </source>
</evidence>
<dbReference type="RefSeq" id="XP_003289726.1">
    <property type="nucleotide sequence ID" value="XM_003289678.1"/>
</dbReference>
<evidence type="ECO:0000256" key="3">
    <source>
        <dbReference type="ARBA" id="ARBA00022448"/>
    </source>
</evidence>
<evidence type="ECO:0000256" key="2">
    <source>
        <dbReference type="ARBA" id="ARBA00009849"/>
    </source>
</evidence>
<keyword evidence="12" id="KW-0407">Ion channel</keyword>
<reference evidence="16" key="1">
    <citation type="journal article" date="2011" name="Genome Biol.">
        <title>Comparative genomics of the social amoebae Dictyostelium discoideum and Dictyostelium purpureum.</title>
        <authorList>
            <consortium name="US DOE Joint Genome Institute (JGI-PGF)"/>
            <person name="Sucgang R."/>
            <person name="Kuo A."/>
            <person name="Tian X."/>
            <person name="Salerno W."/>
            <person name="Parikh A."/>
            <person name="Feasley C.L."/>
            <person name="Dalin E."/>
            <person name="Tu H."/>
            <person name="Huang E."/>
            <person name="Barry K."/>
            <person name="Lindquist E."/>
            <person name="Shapiro H."/>
            <person name="Bruce D."/>
            <person name="Schmutz J."/>
            <person name="Salamov A."/>
            <person name="Fey P."/>
            <person name="Gaudet P."/>
            <person name="Anjard C."/>
            <person name="Babu M.M."/>
            <person name="Basu S."/>
            <person name="Bushmanova Y."/>
            <person name="van der Wel H."/>
            <person name="Katoh-Kurasawa M."/>
            <person name="Dinh C."/>
            <person name="Coutinho P.M."/>
            <person name="Saito T."/>
            <person name="Elias M."/>
            <person name="Schaap P."/>
            <person name="Kay R.R."/>
            <person name="Henrissat B."/>
            <person name="Eichinger L."/>
            <person name="Rivero F."/>
            <person name="Putnam N.H."/>
            <person name="West C.M."/>
            <person name="Loomis W.F."/>
            <person name="Chisholm R.L."/>
            <person name="Shaulsky G."/>
            <person name="Strassmann J.E."/>
            <person name="Queller D.C."/>
            <person name="Kuspa A."/>
            <person name="Grigoriev I.V."/>
        </authorList>
    </citation>
    <scope>NUCLEOTIDE SEQUENCE [LARGE SCALE GENOMIC DNA]</scope>
    <source>
        <strain evidence="16">QSDP1</strain>
    </source>
</reference>
<keyword evidence="6 13" id="KW-1133">Transmembrane helix</keyword>
<keyword evidence="9" id="KW-0869">Chloride channel</keyword>
<keyword evidence="16" id="KW-1185">Reference proteome</keyword>
<dbReference type="OrthoDB" id="19747at2759"/>
<keyword evidence="10" id="KW-0325">Glycoprotein</keyword>
<dbReference type="GO" id="GO:0034707">
    <property type="term" value="C:chloride channel complex"/>
    <property type="evidence" value="ECO:0007669"/>
    <property type="project" value="UniProtKB-KW"/>
</dbReference>
<dbReference type="eggNOG" id="ENOG502RGDN">
    <property type="taxonomic scope" value="Eukaryota"/>
</dbReference>
<feature type="transmembrane region" description="Helical" evidence="13">
    <location>
        <begin position="97"/>
        <end position="125"/>
    </location>
</feature>
<dbReference type="GeneID" id="10503068"/>
<evidence type="ECO:0000256" key="7">
    <source>
        <dbReference type="ARBA" id="ARBA00023065"/>
    </source>
</evidence>
<keyword evidence="8 13" id="KW-0472">Membrane</keyword>
<evidence type="ECO:0000313" key="15">
    <source>
        <dbReference type="EMBL" id="EGC33760.1"/>
    </source>
</evidence>
<feature type="chain" id="PRO_5003262670" evidence="14">
    <location>
        <begin position="24"/>
        <end position="514"/>
    </location>
</feature>
<evidence type="ECO:0000256" key="14">
    <source>
        <dbReference type="SAM" id="SignalP"/>
    </source>
</evidence>
<keyword evidence="5 13" id="KW-0812">Transmembrane</keyword>
<keyword evidence="3" id="KW-0813">Transport</keyword>
<dbReference type="GO" id="GO:0005886">
    <property type="term" value="C:plasma membrane"/>
    <property type="evidence" value="ECO:0000318"/>
    <property type="project" value="GO_Central"/>
</dbReference>
<keyword evidence="11" id="KW-0868">Chloride</keyword>
<feature type="signal peptide" evidence="14">
    <location>
        <begin position="1"/>
        <end position="23"/>
    </location>
</feature>
<evidence type="ECO:0000256" key="13">
    <source>
        <dbReference type="SAM" id="Phobius"/>
    </source>
</evidence>
<organism evidence="15 16">
    <name type="scientific">Dictyostelium purpureum</name>
    <name type="common">Slime mold</name>
    <dbReference type="NCBI Taxonomy" id="5786"/>
    <lineage>
        <taxon>Eukaryota</taxon>
        <taxon>Amoebozoa</taxon>
        <taxon>Evosea</taxon>
        <taxon>Eumycetozoa</taxon>
        <taxon>Dictyostelia</taxon>
        <taxon>Dictyosteliales</taxon>
        <taxon>Dictyosteliaceae</taxon>
        <taxon>Dictyostelium</taxon>
    </lineage>
</organism>
<evidence type="ECO:0000256" key="4">
    <source>
        <dbReference type="ARBA" id="ARBA00022475"/>
    </source>
</evidence>
<evidence type="ECO:0000256" key="5">
    <source>
        <dbReference type="ARBA" id="ARBA00022692"/>
    </source>
</evidence>
<feature type="transmembrane region" description="Helical" evidence="13">
    <location>
        <begin position="253"/>
        <end position="273"/>
    </location>
</feature>
<dbReference type="VEuPathDB" id="AmoebaDB:DICPUDRAFT_154135"/>
<keyword evidence="7" id="KW-0406">Ion transport</keyword>
<keyword evidence="14" id="KW-0732">Signal</keyword>
<evidence type="ECO:0000256" key="9">
    <source>
        <dbReference type="ARBA" id="ARBA00023173"/>
    </source>
</evidence>
<evidence type="ECO:0000256" key="10">
    <source>
        <dbReference type="ARBA" id="ARBA00023180"/>
    </source>
</evidence>
<evidence type="ECO:0000256" key="1">
    <source>
        <dbReference type="ARBA" id="ARBA00004651"/>
    </source>
</evidence>
<dbReference type="OMA" id="WIVPSTH"/>
<dbReference type="PANTHER" id="PTHR12424:SF8">
    <property type="entry name" value="PROTEIN TWEETY"/>
    <property type="match status" value="1"/>
</dbReference>
<dbReference type="InParanoid" id="F0ZQN2"/>
<feature type="transmembrane region" description="Helical" evidence="13">
    <location>
        <begin position="155"/>
        <end position="179"/>
    </location>
</feature>
<feature type="transmembrane region" description="Helical" evidence="13">
    <location>
        <begin position="278"/>
        <end position="296"/>
    </location>
</feature>
<dbReference type="GO" id="GO:0072320">
    <property type="term" value="F:volume-sensitive chloride channel activity"/>
    <property type="evidence" value="ECO:0000318"/>
    <property type="project" value="GO_Central"/>
</dbReference>
<protein>
    <submittedName>
        <fullName evidence="15">Uncharacterized protein</fullName>
    </submittedName>
</protein>